<dbReference type="HOGENOM" id="CLU_1701305_0_0_11"/>
<proteinExistence type="predicted"/>
<dbReference type="AlphaFoldDB" id="A0A0B5DBU0"/>
<dbReference type="RefSeq" id="WP_040085882.1">
    <property type="nucleotide sequence ID" value="NZ_BCSU01000006.1"/>
</dbReference>
<evidence type="ECO:0000313" key="1">
    <source>
        <dbReference type="EMBL" id="AJE33229.1"/>
    </source>
</evidence>
<keyword evidence="2" id="KW-1185">Reference proteome</keyword>
<dbReference type="STRING" id="1223515.B842_06900"/>
<dbReference type="KEGG" id="chm:B842_06900"/>
<dbReference type="OrthoDB" id="105450at2"/>
<dbReference type="GO" id="GO:0016491">
    <property type="term" value="F:oxidoreductase activity"/>
    <property type="evidence" value="ECO:0007669"/>
    <property type="project" value="InterPro"/>
</dbReference>
<dbReference type="InterPro" id="IPR036136">
    <property type="entry name" value="Nit/Sulf_reduc_fer-like_dom_sf"/>
</dbReference>
<dbReference type="EMBL" id="CP005286">
    <property type="protein sequence ID" value="AJE33229.1"/>
    <property type="molecule type" value="Genomic_DNA"/>
</dbReference>
<dbReference type="SUPFAM" id="SSF55124">
    <property type="entry name" value="Nitrite/Sulfite reductase N-terminal domain-like"/>
    <property type="match status" value="1"/>
</dbReference>
<sequence length="154" mass="15961">MTASADFSDLIPADHSVPPGGWEPLATFADDHGDGRIHVTLEGRVRLHGVMCVDVPGFHPAPATTAATAAPEGEIGWLGQSEGLVTLGAGLVEGTMSTHIARMLDVIEAPVRVCRGGIIQIEGLSEGIAEQVVRVLAPLGLIFDAESPLLPGRS</sequence>
<protein>
    <submittedName>
        <fullName evidence="1">Uncharacterized protein</fullName>
    </submittedName>
</protein>
<dbReference type="Proteomes" id="UP000031524">
    <property type="component" value="Chromosome"/>
</dbReference>
<reference evidence="1 2" key="1">
    <citation type="submission" date="2013-04" db="EMBL/GenBank/DDBJ databases">
        <title>Complete genome sequence of Corynebacterium humireducens DSM 45392(T), isolated from a wastewater-fed microbial fuel cell.</title>
        <authorList>
            <person name="Ruckert C."/>
            <person name="Albersmeier A."/>
            <person name="Kalinowski J."/>
        </authorList>
    </citation>
    <scope>NUCLEOTIDE SEQUENCE [LARGE SCALE GENOMIC DNA]</scope>
    <source>
        <strain evidence="2">MFC-5</strain>
    </source>
</reference>
<organism evidence="1 2">
    <name type="scientific">Corynebacterium humireducens NBRC 106098 = DSM 45392</name>
    <dbReference type="NCBI Taxonomy" id="1223515"/>
    <lineage>
        <taxon>Bacteria</taxon>
        <taxon>Bacillati</taxon>
        <taxon>Actinomycetota</taxon>
        <taxon>Actinomycetes</taxon>
        <taxon>Mycobacteriales</taxon>
        <taxon>Corynebacteriaceae</taxon>
        <taxon>Corynebacterium</taxon>
    </lineage>
</organism>
<accession>A0A0B5DBU0</accession>
<gene>
    <name evidence="1" type="ORF">B842_06900</name>
</gene>
<evidence type="ECO:0000313" key="2">
    <source>
        <dbReference type="Proteomes" id="UP000031524"/>
    </source>
</evidence>
<name>A0A0B5DBU0_9CORY</name>